<accession>A0ABT7NIG3</accession>
<evidence type="ECO:0008006" key="4">
    <source>
        <dbReference type="Google" id="ProtNLM"/>
    </source>
</evidence>
<feature type="transmembrane region" description="Helical" evidence="1">
    <location>
        <begin position="7"/>
        <end position="26"/>
    </location>
</feature>
<reference evidence="2" key="1">
    <citation type="submission" date="2020-06" db="EMBL/GenBank/DDBJ databases">
        <authorList>
            <person name="Dong N."/>
        </authorList>
    </citation>
    <scope>NUCLEOTIDE SEQUENCE</scope>
    <source>
        <strain evidence="2">R1692</strain>
    </source>
</reference>
<evidence type="ECO:0000256" key="1">
    <source>
        <dbReference type="SAM" id="Phobius"/>
    </source>
</evidence>
<keyword evidence="1" id="KW-0812">Transmembrane</keyword>
<proteinExistence type="predicted"/>
<comment type="caution">
    <text evidence="2">The sequence shown here is derived from an EMBL/GenBank/DDBJ whole genome shotgun (WGS) entry which is preliminary data.</text>
</comment>
<evidence type="ECO:0000313" key="3">
    <source>
        <dbReference type="Proteomes" id="UP001170954"/>
    </source>
</evidence>
<dbReference type="EMBL" id="JACAGK010000003">
    <property type="protein sequence ID" value="MDM1046980.1"/>
    <property type="molecule type" value="Genomic_DNA"/>
</dbReference>
<dbReference type="RefSeq" id="WP_286650305.1">
    <property type="nucleotide sequence ID" value="NZ_JACAGK010000003.1"/>
</dbReference>
<organism evidence="2 3">
    <name type="scientific">Sphingobacterium hotanense</name>
    <dbReference type="NCBI Taxonomy" id="649196"/>
    <lineage>
        <taxon>Bacteria</taxon>
        <taxon>Pseudomonadati</taxon>
        <taxon>Bacteroidota</taxon>
        <taxon>Sphingobacteriia</taxon>
        <taxon>Sphingobacteriales</taxon>
        <taxon>Sphingobacteriaceae</taxon>
        <taxon>Sphingobacterium</taxon>
    </lineage>
</organism>
<name>A0ABT7NIG3_9SPHI</name>
<keyword evidence="1" id="KW-1133">Transmembrane helix</keyword>
<protein>
    <recommendedName>
        <fullName evidence="4">WG repeat-containing protein</fullName>
    </recommendedName>
</protein>
<dbReference type="Proteomes" id="UP001170954">
    <property type="component" value="Unassembled WGS sequence"/>
</dbReference>
<keyword evidence="1" id="KW-0472">Membrane</keyword>
<evidence type="ECO:0000313" key="2">
    <source>
        <dbReference type="EMBL" id="MDM1046980.1"/>
    </source>
</evidence>
<sequence length="240" mass="26981">MKNKKNIVYYIYMFLIIVTIPLQPIFAQSSSISDKIWTGIGGKSKWDNTNYMMFTVSGNSKFSSISSERKFLLDKKTGDVRFEGGINNESVVLLFNVRTQKLTGVFNENGAALPVQDYRDDLSNIIEQYNLDLKVLSLPVTLLSNSTLSDQTESKIINAERLKKITFNNFLGKSGSIYVNEETGLIKRIDVDSKSYIVNGYKDIGSGLVLPTSFKGSSDSISYQKVASFTDMEKQKFKTF</sequence>
<reference evidence="2" key="2">
    <citation type="journal article" date="2022" name="Sci. Total Environ.">
        <title>Prevalence, transmission, and molecular epidemiology of tet(X)-positive bacteria among humans, animals, and environmental niches in China: An epidemiological, and genomic-based study.</title>
        <authorList>
            <person name="Dong N."/>
            <person name="Zeng Y."/>
            <person name="Cai C."/>
            <person name="Sun C."/>
            <person name="Lu J."/>
            <person name="Liu C."/>
            <person name="Zhou H."/>
            <person name="Sun Q."/>
            <person name="Shu L."/>
            <person name="Wang H."/>
            <person name="Wang Y."/>
            <person name="Wang S."/>
            <person name="Wu C."/>
            <person name="Chan E.W."/>
            <person name="Chen G."/>
            <person name="Shen Z."/>
            <person name="Chen S."/>
            <person name="Zhang R."/>
        </authorList>
    </citation>
    <scope>NUCLEOTIDE SEQUENCE</scope>
    <source>
        <strain evidence="2">R1692</strain>
    </source>
</reference>
<keyword evidence="3" id="KW-1185">Reference proteome</keyword>
<gene>
    <name evidence="2" type="ORF">HX018_01810</name>
</gene>